<dbReference type="GO" id="GO:0003697">
    <property type="term" value="F:single-stranded DNA binding"/>
    <property type="evidence" value="ECO:0007669"/>
    <property type="project" value="InterPro"/>
</dbReference>
<dbReference type="AlphaFoldDB" id="A0A6M0RWZ4"/>
<protein>
    <submittedName>
        <fullName evidence="4">Single-stranded DNA-binding protein</fullName>
    </submittedName>
</protein>
<keyword evidence="5" id="KW-1185">Reference proteome</keyword>
<evidence type="ECO:0000256" key="1">
    <source>
        <dbReference type="ARBA" id="ARBA00023125"/>
    </source>
</evidence>
<dbReference type="InterPro" id="IPR000424">
    <property type="entry name" value="Primosome_PriB/ssb"/>
</dbReference>
<evidence type="ECO:0000313" key="5">
    <source>
        <dbReference type="Proteomes" id="UP000481033"/>
    </source>
</evidence>
<gene>
    <name evidence="4" type="ORF">DXZ20_32965</name>
</gene>
<dbReference type="Proteomes" id="UP000481033">
    <property type="component" value="Unassembled WGS sequence"/>
</dbReference>
<sequence>MSSAGLNKWTVSGNLAADAAVKTVDLRSGRQAQVASATIYVRGVKDRNESFTVRLNIWEGSPAWRTLAFLKKGSLIICTGSVEPTPYVSKTDGTPKAGLTMKVLDIDLDVVKDPNRDNNHSDQRANDKTPVAV</sequence>
<organism evidence="4 5">
    <name type="scientific">Adonisia turfae CCMR0081</name>
    <dbReference type="NCBI Taxonomy" id="2292702"/>
    <lineage>
        <taxon>Bacteria</taxon>
        <taxon>Bacillati</taxon>
        <taxon>Cyanobacteriota</taxon>
        <taxon>Adonisia</taxon>
        <taxon>Adonisia turfae</taxon>
    </lineage>
</organism>
<dbReference type="RefSeq" id="WP_163659992.1">
    <property type="nucleotide sequence ID" value="NZ_QXHD01000004.1"/>
</dbReference>
<evidence type="ECO:0000256" key="3">
    <source>
        <dbReference type="SAM" id="MobiDB-lite"/>
    </source>
</evidence>
<dbReference type="EMBL" id="QXHD01000004">
    <property type="protein sequence ID" value="NEZ60373.1"/>
    <property type="molecule type" value="Genomic_DNA"/>
</dbReference>
<dbReference type="InterPro" id="IPR012340">
    <property type="entry name" value="NA-bd_OB-fold"/>
</dbReference>
<dbReference type="PROSITE" id="PS50935">
    <property type="entry name" value="SSB"/>
    <property type="match status" value="1"/>
</dbReference>
<keyword evidence="1 2" id="KW-0238">DNA-binding</keyword>
<comment type="caution">
    <text evidence="4">The sequence shown here is derived from an EMBL/GenBank/DDBJ whole genome shotgun (WGS) entry which is preliminary data.</text>
</comment>
<feature type="compositionally biased region" description="Basic and acidic residues" evidence="3">
    <location>
        <begin position="112"/>
        <end position="127"/>
    </location>
</feature>
<name>A0A6M0RWZ4_9CYAN</name>
<feature type="region of interest" description="Disordered" evidence="3">
    <location>
        <begin position="112"/>
        <end position="133"/>
    </location>
</feature>
<evidence type="ECO:0000256" key="2">
    <source>
        <dbReference type="PROSITE-ProRule" id="PRU00252"/>
    </source>
</evidence>
<reference evidence="4 5" key="1">
    <citation type="journal article" date="2020" name="Microb. Ecol.">
        <title>Ecogenomics of the Marine Benthic Filamentous Cyanobacterium Adonisia.</title>
        <authorList>
            <person name="Walter J.M."/>
            <person name="Coutinho F.H."/>
            <person name="Leomil L."/>
            <person name="Hargreaves P.I."/>
            <person name="Campeao M.E."/>
            <person name="Vieira V.V."/>
            <person name="Silva B.S."/>
            <person name="Fistarol G.O."/>
            <person name="Salomon P.S."/>
            <person name="Sawabe T."/>
            <person name="Mino S."/>
            <person name="Hosokawa M."/>
            <person name="Miyashita H."/>
            <person name="Maruyama F."/>
            <person name="van Verk M.C."/>
            <person name="Dutilh B.E."/>
            <person name="Thompson C.C."/>
            <person name="Thompson F.L."/>
        </authorList>
    </citation>
    <scope>NUCLEOTIDE SEQUENCE [LARGE SCALE GENOMIC DNA]</scope>
    <source>
        <strain evidence="4 5">CCMR0081</strain>
    </source>
</reference>
<dbReference type="Gene3D" id="2.40.50.140">
    <property type="entry name" value="Nucleic acid-binding proteins"/>
    <property type="match status" value="1"/>
</dbReference>
<proteinExistence type="predicted"/>
<evidence type="ECO:0000313" key="4">
    <source>
        <dbReference type="EMBL" id="NEZ60373.1"/>
    </source>
</evidence>
<dbReference type="SUPFAM" id="SSF50249">
    <property type="entry name" value="Nucleic acid-binding proteins"/>
    <property type="match status" value="1"/>
</dbReference>
<accession>A0A6M0RWZ4</accession>